<dbReference type="AlphaFoldDB" id="A0AA41X108"/>
<reference evidence="2" key="1">
    <citation type="submission" date="2022-07" db="EMBL/GenBank/DDBJ databases">
        <authorList>
            <person name="Li W.-J."/>
            <person name="Deng Q.-Q."/>
        </authorList>
    </citation>
    <scope>NUCLEOTIDE SEQUENCE</scope>
    <source>
        <strain evidence="2">SYSU M60031</strain>
    </source>
</reference>
<evidence type="ECO:0000313" key="3">
    <source>
        <dbReference type="Proteomes" id="UP001156102"/>
    </source>
</evidence>
<evidence type="ECO:0000256" key="1">
    <source>
        <dbReference type="SAM" id="SignalP"/>
    </source>
</evidence>
<keyword evidence="1" id="KW-0732">Signal</keyword>
<feature type="signal peptide" evidence="1">
    <location>
        <begin position="1"/>
        <end position="20"/>
    </location>
</feature>
<proteinExistence type="predicted"/>
<gene>
    <name evidence="2" type="ORF">NK662_00330</name>
</gene>
<feature type="chain" id="PRO_5041291311" description="DUF2680 domain-containing protein" evidence="1">
    <location>
        <begin position="21"/>
        <end position="127"/>
    </location>
</feature>
<organism evidence="2 3">
    <name type="scientific">Ectobacillus ponti</name>
    <dbReference type="NCBI Taxonomy" id="2961894"/>
    <lineage>
        <taxon>Bacteria</taxon>
        <taxon>Bacillati</taxon>
        <taxon>Bacillota</taxon>
        <taxon>Bacilli</taxon>
        <taxon>Bacillales</taxon>
        <taxon>Bacillaceae</taxon>
        <taxon>Ectobacillus</taxon>
    </lineage>
</organism>
<evidence type="ECO:0008006" key="4">
    <source>
        <dbReference type="Google" id="ProtNLM"/>
    </source>
</evidence>
<dbReference type="RefSeq" id="WP_254756205.1">
    <property type="nucleotide sequence ID" value="NZ_JANCLT010000001.1"/>
</dbReference>
<dbReference type="Proteomes" id="UP001156102">
    <property type="component" value="Unassembled WGS sequence"/>
</dbReference>
<protein>
    <recommendedName>
        <fullName evidence="4">DUF2680 domain-containing protein</fullName>
    </recommendedName>
</protein>
<comment type="caution">
    <text evidence="2">The sequence shown here is derived from an EMBL/GenBank/DDBJ whole genome shotgun (WGS) entry which is preliminary data.</text>
</comment>
<name>A0AA41X108_9BACI</name>
<sequence>MYQAVMIAAAILLLPVPAAAGVSHQQIEQHFRNQAEQAGIPTAGKELEDIRRALHDWKEAKREETIVQTAERYGISRDGKRMEQVIDEIRTAKEQRLVQAAQQAGIAVDGKNVHELAEELEAHVRAK</sequence>
<evidence type="ECO:0000313" key="2">
    <source>
        <dbReference type="EMBL" id="MCP8966981.1"/>
    </source>
</evidence>
<keyword evidence="3" id="KW-1185">Reference proteome</keyword>
<accession>A0AA41X108</accession>
<dbReference type="EMBL" id="JANCLT010000001">
    <property type="protein sequence ID" value="MCP8966981.1"/>
    <property type="molecule type" value="Genomic_DNA"/>
</dbReference>